<evidence type="ECO:0000256" key="10">
    <source>
        <dbReference type="ARBA" id="ARBA00023163"/>
    </source>
</evidence>
<dbReference type="Pfam" id="PF00398">
    <property type="entry name" value="RrnaAD"/>
    <property type="match status" value="1"/>
</dbReference>
<dbReference type="Proteomes" id="UP001154078">
    <property type="component" value="Chromosome 1"/>
</dbReference>
<keyword evidence="4 11" id="KW-0808">Transferase</keyword>
<dbReference type="GO" id="GO:0003723">
    <property type="term" value="F:RNA binding"/>
    <property type="evidence" value="ECO:0007669"/>
    <property type="project" value="UniProtKB-KW"/>
</dbReference>
<evidence type="ECO:0000256" key="11">
    <source>
        <dbReference type="RuleBase" id="RU362106"/>
    </source>
</evidence>
<dbReference type="GO" id="GO:0034246">
    <property type="term" value="F:mitochondrial transcription factor activity"/>
    <property type="evidence" value="ECO:0007669"/>
    <property type="project" value="TreeGrafter"/>
</dbReference>
<dbReference type="AlphaFoldDB" id="A0A9P0ARL5"/>
<evidence type="ECO:0000256" key="1">
    <source>
        <dbReference type="ARBA" id="ARBA00004173"/>
    </source>
</evidence>
<evidence type="ECO:0000256" key="5">
    <source>
        <dbReference type="ARBA" id="ARBA00022691"/>
    </source>
</evidence>
<evidence type="ECO:0000256" key="2">
    <source>
        <dbReference type="ARBA" id="ARBA00022552"/>
    </source>
</evidence>
<comment type="subcellular location">
    <subcellularLocation>
        <location evidence="1">Mitochondrion</location>
    </subcellularLocation>
</comment>
<keyword evidence="6" id="KW-0694">RNA-binding</keyword>
<dbReference type="Gene3D" id="1.10.8.100">
    <property type="entry name" value="Ribosomal RNA adenine dimethylase-like, domain 2"/>
    <property type="match status" value="1"/>
</dbReference>
<evidence type="ECO:0000256" key="3">
    <source>
        <dbReference type="ARBA" id="ARBA00022603"/>
    </source>
</evidence>
<evidence type="ECO:0000259" key="12">
    <source>
        <dbReference type="SMART" id="SM00650"/>
    </source>
</evidence>
<dbReference type="EC" id="2.1.1.-" evidence="11"/>
<dbReference type="FunFam" id="3.40.50.150:FF:000109">
    <property type="entry name" value="rRNA adenine N(6)-methyltransferase"/>
    <property type="match status" value="1"/>
</dbReference>
<dbReference type="FunFam" id="1.10.8.100:FF:000006">
    <property type="entry name" value="rRNA adenine N(6)-methyltransferase"/>
    <property type="match status" value="1"/>
</dbReference>
<dbReference type="PANTHER" id="PTHR11727">
    <property type="entry name" value="DIMETHYLADENOSINE TRANSFERASE"/>
    <property type="match status" value="1"/>
</dbReference>
<keyword evidence="8" id="KW-0805">Transcription regulation</keyword>
<dbReference type="NCBIfam" id="TIGR00755">
    <property type="entry name" value="ksgA"/>
    <property type="match status" value="1"/>
</dbReference>
<dbReference type="GO" id="GO:0006391">
    <property type="term" value="P:transcription initiation at mitochondrial promoter"/>
    <property type="evidence" value="ECO:0007669"/>
    <property type="project" value="TreeGrafter"/>
</dbReference>
<feature type="domain" description="Ribosomal RNA adenine methylase transferase N-terminal" evidence="12">
    <location>
        <begin position="47"/>
        <end position="240"/>
    </location>
</feature>
<dbReference type="PANTHER" id="PTHR11727:SF17">
    <property type="entry name" value="DIMETHYLADENOSINE TRANSFERASE 1, MITOCHONDRIAL"/>
    <property type="match status" value="1"/>
</dbReference>
<evidence type="ECO:0000256" key="8">
    <source>
        <dbReference type="ARBA" id="ARBA00023015"/>
    </source>
</evidence>
<dbReference type="GO" id="GO:0005759">
    <property type="term" value="C:mitochondrial matrix"/>
    <property type="evidence" value="ECO:0007669"/>
    <property type="project" value="TreeGrafter"/>
</dbReference>
<dbReference type="InterPro" id="IPR011530">
    <property type="entry name" value="rRNA_adenine_dimethylase"/>
</dbReference>
<proteinExistence type="inferred from homology"/>
<dbReference type="OrthoDB" id="16079at2759"/>
<reference evidence="13" key="1">
    <citation type="submission" date="2021-12" db="EMBL/GenBank/DDBJ databases">
        <authorList>
            <person name="King R."/>
        </authorList>
    </citation>
    <scope>NUCLEOTIDE SEQUENCE</scope>
</reference>
<keyword evidence="10" id="KW-0804">Transcription</keyword>
<keyword evidence="2 11" id="KW-0698">rRNA processing</keyword>
<dbReference type="CDD" id="cd02440">
    <property type="entry name" value="AdoMet_MTases"/>
    <property type="match status" value="1"/>
</dbReference>
<evidence type="ECO:0000256" key="4">
    <source>
        <dbReference type="ARBA" id="ARBA00022679"/>
    </source>
</evidence>
<keyword evidence="14" id="KW-1185">Reference proteome</keyword>
<name>A0A9P0ARL5_BRAAE</name>
<comment type="similarity">
    <text evidence="11">Belongs to the class I-like SAM-binding methyltransferase superfamily. rRNA adenine N(6)-methyltransferase family.</text>
</comment>
<dbReference type="SUPFAM" id="SSF53335">
    <property type="entry name" value="S-adenosyl-L-methionine-dependent methyltransferases"/>
    <property type="match status" value="1"/>
</dbReference>
<keyword evidence="3 11" id="KW-0489">Methyltransferase</keyword>
<dbReference type="InterPro" id="IPR029063">
    <property type="entry name" value="SAM-dependent_MTases_sf"/>
</dbReference>
<keyword evidence="7" id="KW-0809">Transit peptide</keyword>
<evidence type="ECO:0000256" key="6">
    <source>
        <dbReference type="ARBA" id="ARBA00022884"/>
    </source>
</evidence>
<dbReference type="InterPro" id="IPR020598">
    <property type="entry name" value="rRNA_Ade_methylase_Trfase_N"/>
</dbReference>
<dbReference type="InterPro" id="IPR023165">
    <property type="entry name" value="rRNA_Ade_diMease-like_C"/>
</dbReference>
<organism evidence="13 14">
    <name type="scientific">Brassicogethes aeneus</name>
    <name type="common">Rape pollen beetle</name>
    <name type="synonym">Meligethes aeneus</name>
    <dbReference type="NCBI Taxonomy" id="1431903"/>
    <lineage>
        <taxon>Eukaryota</taxon>
        <taxon>Metazoa</taxon>
        <taxon>Ecdysozoa</taxon>
        <taxon>Arthropoda</taxon>
        <taxon>Hexapoda</taxon>
        <taxon>Insecta</taxon>
        <taxon>Pterygota</taxon>
        <taxon>Neoptera</taxon>
        <taxon>Endopterygota</taxon>
        <taxon>Coleoptera</taxon>
        <taxon>Polyphaga</taxon>
        <taxon>Cucujiformia</taxon>
        <taxon>Nitidulidae</taxon>
        <taxon>Meligethinae</taxon>
        <taxon>Brassicogethes</taxon>
    </lineage>
</organism>
<gene>
    <name evidence="13" type="ORF">MELIAE_LOCUS626</name>
</gene>
<sequence>MNQSSKVVSAAKHIRLPPLPTIRDLVKLYRLKALKQLSQNFLMDERLTDKIVKAAGKIQNHYVCEVGPGPGGITRSIIKRQPHKLIVVEKDPRFIPTLELLQESCASVTDMKIEIGDIRSYNFDNGFINVPKHNWYEAPPPIHLIGNLPFSVSTNLLVRWLKSISEKSSAWSFGRTSMTLTFQKEVAERMVAQVGEKQRCRLSVMCQFWCDIDYKFTIPGKAFVPKPKVDVGVVTLYPLKNPLIEMPFAVVEKVVRNVFNMRQKYSIRGAERLFPEELREHLGPKMFNLAELDFMTRPFQITNEEFARLCYAYRVICEDHPEILNYDSRAPKGIVE</sequence>
<evidence type="ECO:0000313" key="13">
    <source>
        <dbReference type="EMBL" id="CAH0546467.1"/>
    </source>
</evidence>
<evidence type="ECO:0000256" key="9">
    <source>
        <dbReference type="ARBA" id="ARBA00023128"/>
    </source>
</evidence>
<dbReference type="Gene3D" id="3.40.50.150">
    <property type="entry name" value="Vaccinia Virus protein VP39"/>
    <property type="match status" value="1"/>
</dbReference>
<dbReference type="SMART" id="SM00650">
    <property type="entry name" value="rADc"/>
    <property type="match status" value="1"/>
</dbReference>
<keyword evidence="9" id="KW-0496">Mitochondrion</keyword>
<accession>A0A9P0ARL5</accession>
<keyword evidence="5 11" id="KW-0949">S-adenosyl-L-methionine</keyword>
<protein>
    <recommendedName>
        <fullName evidence="11">rRNA adenine N(6)-methyltransferase</fullName>
        <ecNumber evidence="11">2.1.1.-</ecNumber>
    </recommendedName>
</protein>
<evidence type="ECO:0000256" key="7">
    <source>
        <dbReference type="ARBA" id="ARBA00022946"/>
    </source>
</evidence>
<dbReference type="InterPro" id="IPR001737">
    <property type="entry name" value="KsgA/Erm"/>
</dbReference>
<dbReference type="GO" id="GO:0000179">
    <property type="term" value="F:rRNA (adenine-N6,N6-)-dimethyltransferase activity"/>
    <property type="evidence" value="ECO:0007669"/>
    <property type="project" value="InterPro"/>
</dbReference>
<evidence type="ECO:0000313" key="14">
    <source>
        <dbReference type="Proteomes" id="UP001154078"/>
    </source>
</evidence>
<dbReference type="EMBL" id="OV121132">
    <property type="protein sequence ID" value="CAH0546467.1"/>
    <property type="molecule type" value="Genomic_DNA"/>
</dbReference>